<dbReference type="Proteomes" id="UP000326202">
    <property type="component" value="Chromosome"/>
</dbReference>
<evidence type="ECO:0000259" key="5">
    <source>
        <dbReference type="PROSITE" id="PS50043"/>
    </source>
</evidence>
<evidence type="ECO:0000313" key="7">
    <source>
        <dbReference type="Proteomes" id="UP000326202"/>
    </source>
</evidence>
<feature type="compositionally biased region" description="Basic residues" evidence="4">
    <location>
        <begin position="1"/>
        <end position="13"/>
    </location>
</feature>
<evidence type="ECO:0000256" key="3">
    <source>
        <dbReference type="ARBA" id="ARBA00023163"/>
    </source>
</evidence>
<reference evidence="6 7" key="1">
    <citation type="submission" date="2019-08" db="EMBL/GenBank/DDBJ databases">
        <title>Hyperibacter terrae gen. nov., sp. nov. and Hyperibacter viscosus sp. nov., two new members in the family Rhodospirillaceae isolated from the rhizosphere of Hypericum perforatum.</title>
        <authorList>
            <person name="Noviana Z."/>
        </authorList>
    </citation>
    <scope>NUCLEOTIDE SEQUENCE [LARGE SCALE GENOMIC DNA]</scope>
    <source>
        <strain evidence="6 7">R5913</strain>
    </source>
</reference>
<dbReference type="PANTHER" id="PTHR44688:SF16">
    <property type="entry name" value="DNA-BINDING TRANSCRIPTIONAL ACTIVATOR DEVR_DOSR"/>
    <property type="match status" value="1"/>
</dbReference>
<organism evidence="6 7">
    <name type="scientific">Hypericibacter terrae</name>
    <dbReference type="NCBI Taxonomy" id="2602015"/>
    <lineage>
        <taxon>Bacteria</taxon>
        <taxon>Pseudomonadati</taxon>
        <taxon>Pseudomonadota</taxon>
        <taxon>Alphaproteobacteria</taxon>
        <taxon>Rhodospirillales</taxon>
        <taxon>Dongiaceae</taxon>
        <taxon>Hypericibacter</taxon>
    </lineage>
</organism>
<dbReference type="PRINTS" id="PR00038">
    <property type="entry name" value="HTHLUXR"/>
</dbReference>
<feature type="domain" description="HTH luxR-type" evidence="5">
    <location>
        <begin position="299"/>
        <end position="364"/>
    </location>
</feature>
<keyword evidence="3" id="KW-0804">Transcription</keyword>
<keyword evidence="2" id="KW-0238">DNA-binding</keyword>
<evidence type="ECO:0000256" key="1">
    <source>
        <dbReference type="ARBA" id="ARBA00023015"/>
    </source>
</evidence>
<accession>A0A5J6MP77</accession>
<name>A0A5J6MP77_9PROT</name>
<dbReference type="SUPFAM" id="SSF46894">
    <property type="entry name" value="C-terminal effector domain of the bipartite response regulators"/>
    <property type="match status" value="1"/>
</dbReference>
<sequence>MARTRARTRRKIAAPRPPQGHARKPAQRAGAVSIGGWDPAALGGVASSIATADFYPTLMRTVAATLGADLAMVMRYSRHSAPDYVVQDDLEPEHIELYRGGLYRVDPVYRLCRSGEPRGVYTLADVTTPEERSGDYFNVFLALTGMADDLVVLFPGPAGTSIGLAYERKTVFRRREVTRLRQIYPLLEGLQTAHERLMLAKLASLERSPDKPIRIVDHRGQGIFESKSWQRALIDNPGALAKLNALDGEAPVSLELAPGLVLHAEPLDAGFALAPNGRLLLLETANDGLPPLDYGQATVRFLEDRLTPRERDIVGLMLLGFPTLKVAERLGLSLNTIKNHKKRLYHKLDITTERELFLNFVSYLFGQR</sequence>
<proteinExistence type="predicted"/>
<dbReference type="RefSeq" id="WP_225308288.1">
    <property type="nucleotide sequence ID" value="NZ_CP042906.1"/>
</dbReference>
<evidence type="ECO:0000313" key="6">
    <source>
        <dbReference type="EMBL" id="QEX17890.1"/>
    </source>
</evidence>
<dbReference type="PROSITE" id="PS50043">
    <property type="entry name" value="HTH_LUXR_2"/>
    <property type="match status" value="1"/>
</dbReference>
<dbReference type="InterPro" id="IPR036388">
    <property type="entry name" value="WH-like_DNA-bd_sf"/>
</dbReference>
<dbReference type="Gene3D" id="1.10.10.10">
    <property type="entry name" value="Winged helix-like DNA-binding domain superfamily/Winged helix DNA-binding domain"/>
    <property type="match status" value="1"/>
</dbReference>
<dbReference type="KEGG" id="htq:FRZ44_31930"/>
<dbReference type="GO" id="GO:0006355">
    <property type="term" value="P:regulation of DNA-templated transcription"/>
    <property type="evidence" value="ECO:0007669"/>
    <property type="project" value="InterPro"/>
</dbReference>
<feature type="region of interest" description="Disordered" evidence="4">
    <location>
        <begin position="1"/>
        <end position="29"/>
    </location>
</feature>
<dbReference type="CDD" id="cd06170">
    <property type="entry name" value="LuxR_C_like"/>
    <property type="match status" value="1"/>
</dbReference>
<dbReference type="SMART" id="SM00421">
    <property type="entry name" value="HTH_LUXR"/>
    <property type="match status" value="1"/>
</dbReference>
<dbReference type="InterPro" id="IPR000792">
    <property type="entry name" value="Tscrpt_reg_LuxR_C"/>
</dbReference>
<evidence type="ECO:0000256" key="4">
    <source>
        <dbReference type="SAM" id="MobiDB-lite"/>
    </source>
</evidence>
<protein>
    <recommendedName>
        <fullName evidence="5">HTH luxR-type domain-containing protein</fullName>
    </recommendedName>
</protein>
<dbReference type="PROSITE" id="PS00622">
    <property type="entry name" value="HTH_LUXR_1"/>
    <property type="match status" value="1"/>
</dbReference>
<dbReference type="Pfam" id="PF00196">
    <property type="entry name" value="GerE"/>
    <property type="match status" value="1"/>
</dbReference>
<keyword evidence="1" id="KW-0805">Transcription regulation</keyword>
<evidence type="ECO:0000256" key="2">
    <source>
        <dbReference type="ARBA" id="ARBA00023125"/>
    </source>
</evidence>
<keyword evidence="7" id="KW-1185">Reference proteome</keyword>
<gene>
    <name evidence="6" type="ORF">FRZ44_31930</name>
</gene>
<dbReference type="AlphaFoldDB" id="A0A5J6MP77"/>
<dbReference type="GO" id="GO:0003677">
    <property type="term" value="F:DNA binding"/>
    <property type="evidence" value="ECO:0007669"/>
    <property type="project" value="UniProtKB-KW"/>
</dbReference>
<dbReference type="InterPro" id="IPR016032">
    <property type="entry name" value="Sig_transdc_resp-reg_C-effctor"/>
</dbReference>
<dbReference type="PANTHER" id="PTHR44688">
    <property type="entry name" value="DNA-BINDING TRANSCRIPTIONAL ACTIVATOR DEVR_DOSR"/>
    <property type="match status" value="1"/>
</dbReference>
<dbReference type="EMBL" id="CP042906">
    <property type="protein sequence ID" value="QEX17890.1"/>
    <property type="molecule type" value="Genomic_DNA"/>
</dbReference>